<accession>A0A9N7RMF9</accession>
<evidence type="ECO:0000313" key="3">
    <source>
        <dbReference type="Proteomes" id="UP001153555"/>
    </source>
</evidence>
<protein>
    <submittedName>
        <fullName evidence="2">Uncharacterized protein</fullName>
    </submittedName>
</protein>
<reference evidence="2" key="1">
    <citation type="submission" date="2019-12" db="EMBL/GenBank/DDBJ databases">
        <authorList>
            <person name="Scholes J."/>
        </authorList>
    </citation>
    <scope>NUCLEOTIDE SEQUENCE</scope>
</reference>
<comment type="caution">
    <text evidence="2">The sequence shown here is derived from an EMBL/GenBank/DDBJ whole genome shotgun (WGS) entry which is preliminary data.</text>
</comment>
<proteinExistence type="predicted"/>
<dbReference type="AlphaFoldDB" id="A0A9N7RMF9"/>
<organism evidence="2 3">
    <name type="scientific">Striga hermonthica</name>
    <name type="common">Purple witchweed</name>
    <name type="synonym">Buchnera hermonthica</name>
    <dbReference type="NCBI Taxonomy" id="68872"/>
    <lineage>
        <taxon>Eukaryota</taxon>
        <taxon>Viridiplantae</taxon>
        <taxon>Streptophyta</taxon>
        <taxon>Embryophyta</taxon>
        <taxon>Tracheophyta</taxon>
        <taxon>Spermatophyta</taxon>
        <taxon>Magnoliopsida</taxon>
        <taxon>eudicotyledons</taxon>
        <taxon>Gunneridae</taxon>
        <taxon>Pentapetalae</taxon>
        <taxon>asterids</taxon>
        <taxon>lamiids</taxon>
        <taxon>Lamiales</taxon>
        <taxon>Orobanchaceae</taxon>
        <taxon>Buchnereae</taxon>
        <taxon>Striga</taxon>
    </lineage>
</organism>
<dbReference type="EMBL" id="CACSLK010030614">
    <property type="protein sequence ID" value="CAA0837852.1"/>
    <property type="molecule type" value="Genomic_DNA"/>
</dbReference>
<evidence type="ECO:0000313" key="2">
    <source>
        <dbReference type="EMBL" id="CAA0837852.1"/>
    </source>
</evidence>
<dbReference type="OrthoDB" id="1938940at2759"/>
<evidence type="ECO:0000256" key="1">
    <source>
        <dbReference type="SAM" id="MobiDB-lite"/>
    </source>
</evidence>
<feature type="region of interest" description="Disordered" evidence="1">
    <location>
        <begin position="1"/>
        <end position="24"/>
    </location>
</feature>
<keyword evidence="3" id="KW-1185">Reference proteome</keyword>
<name>A0A9N7RMF9_STRHE</name>
<dbReference type="Proteomes" id="UP001153555">
    <property type="component" value="Unassembled WGS sequence"/>
</dbReference>
<sequence>MDPGEQMIDSTRKIQTNDTEPEEEDGDLFEINLEIVDKIPPTQYYSGSNDFSVTGNTLLANCLLPIADVSRAVPVALEERAQVAAVERPAAMERAVVVVERAASVREQPEPLMGQTGGMQTGGAGQHIPTVARLLGGGSHRRDEPEESMDPGEQMIDSLRKIQTNDTEPEEEDGDLFEINLEIVDKIPPTQYYSGSNDFSATGNTLLANCLLPIADVSRAVPVVM</sequence>
<gene>
    <name evidence="2" type="ORF">SHERM_00247</name>
</gene>